<evidence type="ECO:0000313" key="2">
    <source>
        <dbReference type="Proteomes" id="UP000237271"/>
    </source>
</evidence>
<keyword evidence="2" id="KW-1185">Reference proteome</keyword>
<evidence type="ECO:0000313" key="1">
    <source>
        <dbReference type="EMBL" id="POM60599.1"/>
    </source>
</evidence>
<organism evidence="1 2">
    <name type="scientific">Phytophthora palmivora</name>
    <dbReference type="NCBI Taxonomy" id="4796"/>
    <lineage>
        <taxon>Eukaryota</taxon>
        <taxon>Sar</taxon>
        <taxon>Stramenopiles</taxon>
        <taxon>Oomycota</taxon>
        <taxon>Peronosporomycetes</taxon>
        <taxon>Peronosporales</taxon>
        <taxon>Peronosporaceae</taxon>
        <taxon>Phytophthora</taxon>
    </lineage>
</organism>
<accession>A0A2P4X4Y2</accession>
<dbReference type="GO" id="GO:0032039">
    <property type="term" value="C:integrator complex"/>
    <property type="evidence" value="ECO:0007669"/>
    <property type="project" value="InterPro"/>
</dbReference>
<gene>
    <name evidence="1" type="ORF">PHPALM_30521</name>
</gene>
<sequence>MIVLCEWLLATPGSLETSELFLNEIYQEEVAAILVQTLTSPKLQTQQKTAANPLGIEAVTRKALKVAIGPVLLSRLAVNDPSSVEQLMDAVLAVVVETTTTEKTMAQQEQDALNSSSSLLENARQTCVQLAKLTPLYAARLREKLSQQTTSLYCAAITLELVTTCTKLEDVGVFMYQWLKRDGAPGSALRTYVQLASGDMSGTTSEFQQEAIANLTKIRGVLLDTVD</sequence>
<dbReference type="Proteomes" id="UP000237271">
    <property type="component" value="Unassembled WGS sequence"/>
</dbReference>
<dbReference type="AlphaFoldDB" id="A0A2P4X4Y2"/>
<dbReference type="PANTHER" id="PTHR28608:SF1">
    <property type="entry name" value="INTEGRATOR COMPLEX SUBUNIT 2"/>
    <property type="match status" value="1"/>
</dbReference>
<dbReference type="GO" id="GO:0034472">
    <property type="term" value="P:snRNA 3'-end processing"/>
    <property type="evidence" value="ECO:0007669"/>
    <property type="project" value="TreeGrafter"/>
</dbReference>
<dbReference type="PANTHER" id="PTHR28608">
    <property type="entry name" value="INTEGRATOR COMPLEX SUBUNIT 2"/>
    <property type="match status" value="1"/>
</dbReference>
<feature type="non-terminal residue" evidence="1">
    <location>
        <position position="227"/>
    </location>
</feature>
<name>A0A2P4X4Y2_9STRA</name>
<protein>
    <submittedName>
        <fullName evidence="1">Uncharacterized protein</fullName>
    </submittedName>
</protein>
<comment type="caution">
    <text evidence="1">The sequence shown here is derived from an EMBL/GenBank/DDBJ whole genome shotgun (WGS) entry which is preliminary data.</text>
</comment>
<dbReference type="InterPro" id="IPR029321">
    <property type="entry name" value="INTS2"/>
</dbReference>
<proteinExistence type="predicted"/>
<dbReference type="OrthoDB" id="70899at2759"/>
<dbReference type="EMBL" id="NCKW01016848">
    <property type="protein sequence ID" value="POM60599.1"/>
    <property type="molecule type" value="Genomic_DNA"/>
</dbReference>
<reference evidence="1 2" key="1">
    <citation type="journal article" date="2017" name="Genome Biol. Evol.">
        <title>Phytophthora megakarya and P. palmivora, closely related causal agents of cacao black pod rot, underwent increases in genome sizes and gene numbers by different mechanisms.</title>
        <authorList>
            <person name="Ali S.S."/>
            <person name="Shao J."/>
            <person name="Lary D.J."/>
            <person name="Kronmiller B."/>
            <person name="Shen D."/>
            <person name="Strem M.D."/>
            <person name="Amoako-Attah I."/>
            <person name="Akrofi A.Y."/>
            <person name="Begoude B.A."/>
            <person name="Ten Hoopen G.M."/>
            <person name="Coulibaly K."/>
            <person name="Kebe B.I."/>
            <person name="Melnick R.L."/>
            <person name="Guiltinan M.J."/>
            <person name="Tyler B.M."/>
            <person name="Meinhardt L.W."/>
            <person name="Bailey B.A."/>
        </authorList>
    </citation>
    <scope>NUCLEOTIDE SEQUENCE [LARGE SCALE GENOMIC DNA]</scope>
    <source>
        <strain evidence="2">sbr112.9</strain>
    </source>
</reference>